<dbReference type="PANTHER" id="PTHR46468:SF1">
    <property type="entry name" value="SENTRIN-SPECIFIC PROTEASE 8"/>
    <property type="match status" value="1"/>
</dbReference>
<name>A0A2G5C6W8_AQUCA</name>
<dbReference type="AlphaFoldDB" id="A0A2G5C6W8"/>
<dbReference type="STRING" id="218851.A0A2G5C6W8"/>
<sequence length="376" mass="43794">MIDYDELFQENLKLKDENMKLQKIIEELKQASRPDDKDNGRDENAEIPEKSDEVPNLPIQMQVKDQEIVENIPKQAQVEEIPKQARVEEIPKQVQVEEIAKQVQVEEIPKQPPIEEIAKQAPVEELKINNNKLQLKRIQTSAEPVQMEKATKHYTRARATERKVDDIEGIVDVDDLVLDDSKNVVDPTPLKNVRDSLHYNYLEKEEQTRLLKFFSLANTQTNAYEDDTCVVKGKTVEDLMFDNFTDAEVINFYSKWLKKNEDIKCIYVSAYAWTHLKAGQHRSKEGLLDKVLKNEFTNDVKFVFFPINSSKSAFPHEGHYWSLLVLNGKTKKFQHYNSMRGRKGVDKYFDDANIMVCKTEYIHTLETRGKRNADIF</sequence>
<evidence type="ECO:0000256" key="3">
    <source>
        <dbReference type="ARBA" id="ARBA00022801"/>
    </source>
</evidence>
<protein>
    <recommendedName>
        <fullName evidence="6">Ubiquitin-like protease family profile domain-containing protein</fullName>
    </recommendedName>
</protein>
<feature type="region of interest" description="Disordered" evidence="5">
    <location>
        <begin position="28"/>
        <end position="55"/>
    </location>
</feature>
<keyword evidence="3" id="KW-0378">Hydrolase</keyword>
<keyword evidence="2" id="KW-0645">Protease</keyword>
<evidence type="ECO:0000313" key="8">
    <source>
        <dbReference type="Proteomes" id="UP000230069"/>
    </source>
</evidence>
<gene>
    <name evidence="7" type="ORF">AQUCO_08400031v1</name>
</gene>
<evidence type="ECO:0000256" key="2">
    <source>
        <dbReference type="ARBA" id="ARBA00022670"/>
    </source>
</evidence>
<evidence type="ECO:0000313" key="7">
    <source>
        <dbReference type="EMBL" id="PIA26981.1"/>
    </source>
</evidence>
<dbReference type="EMBL" id="KZ305101">
    <property type="protein sequence ID" value="PIA26981.1"/>
    <property type="molecule type" value="Genomic_DNA"/>
</dbReference>
<evidence type="ECO:0000256" key="5">
    <source>
        <dbReference type="SAM" id="MobiDB-lite"/>
    </source>
</evidence>
<dbReference type="GO" id="GO:0019784">
    <property type="term" value="F:deNEDDylase activity"/>
    <property type="evidence" value="ECO:0007669"/>
    <property type="project" value="InterPro"/>
</dbReference>
<reference evidence="7 8" key="1">
    <citation type="submission" date="2017-09" db="EMBL/GenBank/DDBJ databases">
        <title>WGS assembly of Aquilegia coerulea Goldsmith.</title>
        <authorList>
            <person name="Hodges S."/>
            <person name="Kramer E."/>
            <person name="Nordborg M."/>
            <person name="Tomkins J."/>
            <person name="Borevitz J."/>
            <person name="Derieg N."/>
            <person name="Yan J."/>
            <person name="Mihaltcheva S."/>
            <person name="Hayes R.D."/>
            <person name="Rokhsar D."/>
        </authorList>
    </citation>
    <scope>NUCLEOTIDE SEQUENCE [LARGE SCALE GENOMIC DNA]</scope>
    <source>
        <strain evidence="8">cv. Goldsmith</strain>
    </source>
</reference>
<dbReference type="InterPro" id="IPR003653">
    <property type="entry name" value="Peptidase_C48_C"/>
</dbReference>
<proteinExistence type="inferred from homology"/>
<organism evidence="7 8">
    <name type="scientific">Aquilegia coerulea</name>
    <name type="common">Rocky mountain columbine</name>
    <dbReference type="NCBI Taxonomy" id="218851"/>
    <lineage>
        <taxon>Eukaryota</taxon>
        <taxon>Viridiplantae</taxon>
        <taxon>Streptophyta</taxon>
        <taxon>Embryophyta</taxon>
        <taxon>Tracheophyta</taxon>
        <taxon>Spermatophyta</taxon>
        <taxon>Magnoliopsida</taxon>
        <taxon>Ranunculales</taxon>
        <taxon>Ranunculaceae</taxon>
        <taxon>Thalictroideae</taxon>
        <taxon>Aquilegia</taxon>
    </lineage>
</organism>
<dbReference type="Proteomes" id="UP000230069">
    <property type="component" value="Unassembled WGS sequence"/>
</dbReference>
<dbReference type="PROSITE" id="PS50600">
    <property type="entry name" value="ULP_PROTEASE"/>
    <property type="match status" value="1"/>
</dbReference>
<dbReference type="GO" id="GO:0006508">
    <property type="term" value="P:proteolysis"/>
    <property type="evidence" value="ECO:0007669"/>
    <property type="project" value="UniProtKB-KW"/>
</dbReference>
<dbReference type="Pfam" id="PF02902">
    <property type="entry name" value="Peptidase_C48"/>
    <property type="match status" value="1"/>
</dbReference>
<dbReference type="SUPFAM" id="SSF54001">
    <property type="entry name" value="Cysteine proteinases"/>
    <property type="match status" value="1"/>
</dbReference>
<accession>A0A2G5C6W8</accession>
<dbReference type="GO" id="GO:0000338">
    <property type="term" value="P:protein deneddylation"/>
    <property type="evidence" value="ECO:0007669"/>
    <property type="project" value="TreeGrafter"/>
</dbReference>
<keyword evidence="4" id="KW-0788">Thiol protease</keyword>
<dbReference type="InParanoid" id="A0A2G5C6W8"/>
<dbReference type="Gene3D" id="3.40.395.10">
    <property type="entry name" value="Adenoviral Proteinase, Chain A"/>
    <property type="match status" value="1"/>
</dbReference>
<dbReference type="InterPro" id="IPR038765">
    <property type="entry name" value="Papain-like_cys_pep_sf"/>
</dbReference>
<comment type="similarity">
    <text evidence="1">Belongs to the peptidase C48 family.</text>
</comment>
<evidence type="ECO:0000256" key="4">
    <source>
        <dbReference type="ARBA" id="ARBA00022807"/>
    </source>
</evidence>
<dbReference type="GO" id="GO:0008234">
    <property type="term" value="F:cysteine-type peptidase activity"/>
    <property type="evidence" value="ECO:0007669"/>
    <property type="project" value="UniProtKB-KW"/>
</dbReference>
<evidence type="ECO:0000256" key="1">
    <source>
        <dbReference type="ARBA" id="ARBA00005234"/>
    </source>
</evidence>
<evidence type="ECO:0000259" key="6">
    <source>
        <dbReference type="PROSITE" id="PS50600"/>
    </source>
</evidence>
<keyword evidence="8" id="KW-1185">Reference proteome</keyword>
<dbReference type="PANTHER" id="PTHR46468">
    <property type="entry name" value="SENTRIN-SPECIFIC PROTEASE 8"/>
    <property type="match status" value="1"/>
</dbReference>
<feature type="domain" description="Ubiquitin-like protease family profile" evidence="6">
    <location>
        <begin position="229"/>
        <end position="368"/>
    </location>
</feature>
<feature type="compositionally biased region" description="Basic and acidic residues" evidence="5">
    <location>
        <begin position="28"/>
        <end position="53"/>
    </location>
</feature>
<dbReference type="InterPro" id="IPR044613">
    <property type="entry name" value="Nep1/2-like"/>
</dbReference>